<dbReference type="CDD" id="cd13441">
    <property type="entry name" value="CamS_repeat_1"/>
    <property type="match status" value="1"/>
</dbReference>
<feature type="chain" id="PRO_5032921213" evidence="2">
    <location>
        <begin position="23"/>
        <end position="401"/>
    </location>
</feature>
<dbReference type="PROSITE" id="PS51257">
    <property type="entry name" value="PROKAR_LIPOPROTEIN"/>
    <property type="match status" value="1"/>
</dbReference>
<keyword evidence="4" id="KW-1185">Reference proteome</keyword>
<evidence type="ECO:0000313" key="4">
    <source>
        <dbReference type="Proteomes" id="UP000581688"/>
    </source>
</evidence>
<evidence type="ECO:0000313" key="3">
    <source>
        <dbReference type="EMBL" id="MBB6454898.1"/>
    </source>
</evidence>
<dbReference type="EMBL" id="JACHGH010000013">
    <property type="protein sequence ID" value="MBB6454898.1"/>
    <property type="molecule type" value="Genomic_DNA"/>
</dbReference>
<dbReference type="RefSeq" id="WP_311771635.1">
    <property type="nucleotide sequence ID" value="NZ_CADDWK010000013.1"/>
</dbReference>
<reference evidence="3 4" key="1">
    <citation type="submission" date="2020-08" db="EMBL/GenBank/DDBJ databases">
        <title>Genomic Encyclopedia of Type Strains, Phase IV (KMG-IV): sequencing the most valuable type-strain genomes for metagenomic binning, comparative biology and taxonomic classification.</title>
        <authorList>
            <person name="Goeker M."/>
        </authorList>
    </citation>
    <scope>NUCLEOTIDE SEQUENCE [LARGE SCALE GENOMIC DNA]</scope>
    <source>
        <strain evidence="3 4">DSM 19612</strain>
    </source>
</reference>
<protein>
    <submittedName>
        <fullName evidence="3">Protein involved in sex pheromone biosynthesis</fullName>
    </submittedName>
</protein>
<proteinExistence type="predicted"/>
<dbReference type="CDD" id="cd13440">
    <property type="entry name" value="CamS_repeat_2"/>
    <property type="match status" value="1"/>
</dbReference>
<dbReference type="PIRSF" id="PIRSF012509">
    <property type="entry name" value="CamS"/>
    <property type="match status" value="1"/>
</dbReference>
<sequence>MMKKVFFLFACLILTITGCAPSYESEEEIVQDTDEEQVETAIIPKYNVSDDEYKVILEYKPGKARGVIVNQVFNRFDIDEMEIGLRRHSKSTFDPDNHFFQEGQYLSEDIVYRWLGRQKTDAEWEAYVESFKGKRPTLSKEEYQSGLNPTLTGDESDPESYRENPRYLSHILEQNYLQKTEGNKVELKGISIGLALKSVYQFETEIGGPDYYRPIDEEEMLREGKKLAQTILERIRSIEGLVDVPIMIALFREEEQSSLVPGNFVARTTVEGNDMSIGEWTTINEKYVLFPSGEADQDYVADANMMKDFTKEVRKFFPNFVGVIGKGFYVNDELEELKIEIPIEFYGKAEVVGFAQYAYGLIMETFTSNYDLEINVMSTDKQEVLMERGEGEDEPHVYIYQ</sequence>
<feature type="region of interest" description="Disordered" evidence="1">
    <location>
        <begin position="138"/>
        <end position="162"/>
    </location>
</feature>
<dbReference type="AlphaFoldDB" id="A0A841Q909"/>
<dbReference type="Gene3D" id="3.10.570.10">
    <property type="entry name" value="sex pheromone staph- cam373 precursor domain"/>
    <property type="match status" value="1"/>
</dbReference>
<feature type="signal peptide" evidence="2">
    <location>
        <begin position="1"/>
        <end position="22"/>
    </location>
</feature>
<gene>
    <name evidence="3" type="ORF">HNQ94_003387</name>
</gene>
<evidence type="ECO:0000256" key="2">
    <source>
        <dbReference type="SAM" id="SignalP"/>
    </source>
</evidence>
<accession>A0A841Q909</accession>
<keyword evidence="2" id="KW-0732">Signal</keyword>
<organism evidence="3 4">
    <name type="scientific">Salirhabdus euzebyi</name>
    <dbReference type="NCBI Taxonomy" id="394506"/>
    <lineage>
        <taxon>Bacteria</taxon>
        <taxon>Bacillati</taxon>
        <taxon>Bacillota</taxon>
        <taxon>Bacilli</taxon>
        <taxon>Bacillales</taxon>
        <taxon>Bacillaceae</taxon>
        <taxon>Salirhabdus</taxon>
    </lineage>
</organism>
<dbReference type="Proteomes" id="UP000581688">
    <property type="component" value="Unassembled WGS sequence"/>
</dbReference>
<dbReference type="InterPro" id="IPR011426">
    <property type="entry name" value="CamS"/>
</dbReference>
<comment type="caution">
    <text evidence="3">The sequence shown here is derived from an EMBL/GenBank/DDBJ whole genome shotgun (WGS) entry which is preliminary data.</text>
</comment>
<evidence type="ECO:0000256" key="1">
    <source>
        <dbReference type="SAM" id="MobiDB-lite"/>
    </source>
</evidence>
<name>A0A841Q909_9BACI</name>
<dbReference type="Pfam" id="PF07537">
    <property type="entry name" value="CamS"/>
    <property type="match status" value="1"/>
</dbReference>